<dbReference type="RefSeq" id="WP_089383029.1">
    <property type="nucleotide sequence ID" value="NZ_FZNQ01000001.1"/>
</dbReference>
<evidence type="ECO:0000313" key="1">
    <source>
        <dbReference type="EMBL" id="SNR22943.1"/>
    </source>
</evidence>
<evidence type="ECO:0000313" key="2">
    <source>
        <dbReference type="Proteomes" id="UP000198397"/>
    </source>
</evidence>
<keyword evidence="2" id="KW-1185">Reference proteome</keyword>
<protein>
    <submittedName>
        <fullName evidence="1">Uncharacterized protein</fullName>
    </submittedName>
</protein>
<dbReference type="Proteomes" id="UP000198397">
    <property type="component" value="Unassembled WGS sequence"/>
</dbReference>
<dbReference type="EMBL" id="FZNQ01000001">
    <property type="protein sequence ID" value="SNR22943.1"/>
    <property type="molecule type" value="Genomic_DNA"/>
</dbReference>
<sequence>MEESRLGTIQETVRGRTTRALGRARYAAIGGAIGGGVGGLISRNAASTGAGIGALIGAIVGETRTDVDSLFDELAETVGAARSGETDEQDEDAV</sequence>
<name>A0A238UN62_HALVU</name>
<gene>
    <name evidence="1" type="ORF">SAMN06264855_10134</name>
</gene>
<accession>A0A238UN62</accession>
<organism evidence="1 2">
    <name type="scientific">Halorubrum vacuolatum</name>
    <name type="common">Natronobacterium vacuolatum</name>
    <dbReference type="NCBI Taxonomy" id="63740"/>
    <lineage>
        <taxon>Archaea</taxon>
        <taxon>Methanobacteriati</taxon>
        <taxon>Methanobacteriota</taxon>
        <taxon>Stenosarchaea group</taxon>
        <taxon>Halobacteria</taxon>
        <taxon>Halobacteriales</taxon>
        <taxon>Haloferacaceae</taxon>
        <taxon>Halorubrum</taxon>
    </lineage>
</organism>
<dbReference type="AlphaFoldDB" id="A0A238UN62"/>
<reference evidence="1 2" key="1">
    <citation type="submission" date="2017-06" db="EMBL/GenBank/DDBJ databases">
        <authorList>
            <person name="Kim H.J."/>
            <person name="Triplett B.A."/>
        </authorList>
    </citation>
    <scope>NUCLEOTIDE SEQUENCE [LARGE SCALE GENOMIC DNA]</scope>
    <source>
        <strain evidence="1 2">DSM 8800</strain>
    </source>
</reference>
<proteinExistence type="predicted"/>